<dbReference type="PROSITE" id="PS50884">
    <property type="entry name" value="ZF_DOF_2"/>
    <property type="match status" value="1"/>
</dbReference>
<feature type="compositionally biased region" description="Low complexity" evidence="10">
    <location>
        <begin position="92"/>
        <end position="101"/>
    </location>
</feature>
<sequence length="289" mass="31552">MSPDKRPPAGRDETPTSTCRRAVRPLEPALRCPRCDSPNTKFCYYNNYSLTQPRHFCKTCRRYWTKGGALRSVPIGGSCRKNKKMRTSPQPSGDDNGSSSDGLKFFKGVAPAMDFQLNFPTTSLLNNQFDSSKISTAISLNPCYGFDPSAAPLIGFDLSGNNPPPNQELGFRSSLASSMESLSCINQDLHWKLQKQRLAMLSSGDHNQKAVKPQPILFQDLEVPSSCGIKAPRKLDDGGNPSTEWFFDTTSYSYGGNAATSSGVNGDNGSGWSNGIQAWSDLSHYSSIP</sequence>
<keyword evidence="5 8" id="KW-0238">DNA-binding</keyword>
<reference evidence="12 13" key="1">
    <citation type="submission" date="2024-06" db="EMBL/GenBank/DDBJ databases">
        <title>A chromosome level genome sequence of Diviner's sage (Salvia divinorum).</title>
        <authorList>
            <person name="Ford S.A."/>
            <person name="Ro D.-K."/>
            <person name="Ness R.W."/>
            <person name="Phillips M.A."/>
        </authorList>
    </citation>
    <scope>NUCLEOTIDE SEQUENCE [LARGE SCALE GENOMIC DNA]</scope>
    <source>
        <strain evidence="12">SAF-2024a</strain>
        <tissue evidence="12">Leaf</tissue>
    </source>
</reference>
<keyword evidence="13" id="KW-1185">Reference proteome</keyword>
<evidence type="ECO:0000256" key="6">
    <source>
        <dbReference type="ARBA" id="ARBA00023163"/>
    </source>
</evidence>
<dbReference type="Pfam" id="PF02701">
    <property type="entry name" value="Zn_ribbon_Dof"/>
    <property type="match status" value="1"/>
</dbReference>
<evidence type="ECO:0000313" key="13">
    <source>
        <dbReference type="Proteomes" id="UP001567538"/>
    </source>
</evidence>
<dbReference type="PANTHER" id="PTHR31992">
    <property type="entry name" value="DOF ZINC FINGER PROTEIN DOF1.4-RELATED"/>
    <property type="match status" value="1"/>
</dbReference>
<keyword evidence="2 8" id="KW-0863">Zinc-finger</keyword>
<comment type="caution">
    <text evidence="12">The sequence shown here is derived from an EMBL/GenBank/DDBJ whole genome shotgun (WGS) entry which is preliminary data.</text>
</comment>
<dbReference type="InterPro" id="IPR003851">
    <property type="entry name" value="Znf_Dof"/>
</dbReference>
<dbReference type="GO" id="GO:0003677">
    <property type="term" value="F:DNA binding"/>
    <property type="evidence" value="ECO:0007669"/>
    <property type="project" value="UniProtKB-UniRule"/>
</dbReference>
<keyword evidence="3 9" id="KW-0862">Zinc</keyword>
<dbReference type="PANTHER" id="PTHR31992:SF313">
    <property type="entry name" value="DOF ZINC FINGER PROTEIN DOF5.7"/>
    <property type="match status" value="1"/>
</dbReference>
<keyword evidence="6 9" id="KW-0804">Transcription</keyword>
<dbReference type="PROSITE" id="PS01361">
    <property type="entry name" value="ZF_DOF_1"/>
    <property type="match status" value="1"/>
</dbReference>
<evidence type="ECO:0000259" key="11">
    <source>
        <dbReference type="PROSITE" id="PS50884"/>
    </source>
</evidence>
<proteinExistence type="predicted"/>
<feature type="domain" description="Dof-type" evidence="11">
    <location>
        <begin position="30"/>
        <end position="84"/>
    </location>
</feature>
<evidence type="ECO:0000256" key="4">
    <source>
        <dbReference type="ARBA" id="ARBA00023015"/>
    </source>
</evidence>
<evidence type="ECO:0000256" key="3">
    <source>
        <dbReference type="ARBA" id="ARBA00022833"/>
    </source>
</evidence>
<dbReference type="GO" id="GO:0005634">
    <property type="term" value="C:nucleus"/>
    <property type="evidence" value="ECO:0007669"/>
    <property type="project" value="UniProtKB-SubCell"/>
</dbReference>
<keyword evidence="1 9" id="KW-0479">Metal-binding</keyword>
<dbReference type="GO" id="GO:0003700">
    <property type="term" value="F:DNA-binding transcription factor activity"/>
    <property type="evidence" value="ECO:0007669"/>
    <property type="project" value="UniProtKB-UniRule"/>
</dbReference>
<evidence type="ECO:0000256" key="2">
    <source>
        <dbReference type="ARBA" id="ARBA00022771"/>
    </source>
</evidence>
<evidence type="ECO:0000256" key="10">
    <source>
        <dbReference type="SAM" id="MobiDB-lite"/>
    </source>
</evidence>
<evidence type="ECO:0000256" key="7">
    <source>
        <dbReference type="ARBA" id="ARBA00023242"/>
    </source>
</evidence>
<feature type="region of interest" description="Disordered" evidence="10">
    <location>
        <begin position="75"/>
        <end position="101"/>
    </location>
</feature>
<gene>
    <name evidence="12" type="ORF">AAHA92_02361</name>
</gene>
<protein>
    <recommendedName>
        <fullName evidence="9">Dof zinc finger protein</fullName>
    </recommendedName>
</protein>
<dbReference type="EMBL" id="JBEAFC010000002">
    <property type="protein sequence ID" value="KAL1566795.1"/>
    <property type="molecule type" value="Genomic_DNA"/>
</dbReference>
<keyword evidence="4 9" id="KW-0805">Transcription regulation</keyword>
<comment type="function">
    <text evidence="9">Transcription factor that binds specifically to a 5'-AA[AG]G-3' consensus core sequence.</text>
</comment>
<comment type="subcellular location">
    <subcellularLocation>
        <location evidence="8 9">Nucleus</location>
    </subcellularLocation>
</comment>
<name>A0ABD1IEE1_SALDI</name>
<organism evidence="12 13">
    <name type="scientific">Salvia divinorum</name>
    <name type="common">Maria pastora</name>
    <name type="synonym">Diviner's sage</name>
    <dbReference type="NCBI Taxonomy" id="28513"/>
    <lineage>
        <taxon>Eukaryota</taxon>
        <taxon>Viridiplantae</taxon>
        <taxon>Streptophyta</taxon>
        <taxon>Embryophyta</taxon>
        <taxon>Tracheophyta</taxon>
        <taxon>Spermatophyta</taxon>
        <taxon>Magnoliopsida</taxon>
        <taxon>eudicotyledons</taxon>
        <taxon>Gunneridae</taxon>
        <taxon>Pentapetalae</taxon>
        <taxon>asterids</taxon>
        <taxon>lamiids</taxon>
        <taxon>Lamiales</taxon>
        <taxon>Lamiaceae</taxon>
        <taxon>Nepetoideae</taxon>
        <taxon>Mentheae</taxon>
        <taxon>Salviinae</taxon>
        <taxon>Salvia</taxon>
        <taxon>Salvia subgen. Calosphace</taxon>
    </lineage>
</organism>
<dbReference type="AlphaFoldDB" id="A0ABD1IEE1"/>
<dbReference type="GO" id="GO:0008270">
    <property type="term" value="F:zinc ion binding"/>
    <property type="evidence" value="ECO:0007669"/>
    <property type="project" value="UniProtKB-KW"/>
</dbReference>
<dbReference type="Proteomes" id="UP001567538">
    <property type="component" value="Unassembled WGS sequence"/>
</dbReference>
<keyword evidence="7 8" id="KW-0539">Nucleus</keyword>
<accession>A0ABD1IEE1</accession>
<evidence type="ECO:0000256" key="1">
    <source>
        <dbReference type="ARBA" id="ARBA00022723"/>
    </source>
</evidence>
<evidence type="ECO:0000313" key="12">
    <source>
        <dbReference type="EMBL" id="KAL1566795.1"/>
    </source>
</evidence>
<evidence type="ECO:0000256" key="9">
    <source>
        <dbReference type="RuleBase" id="RU369094"/>
    </source>
</evidence>
<dbReference type="InterPro" id="IPR045174">
    <property type="entry name" value="Dof"/>
</dbReference>
<evidence type="ECO:0000256" key="5">
    <source>
        <dbReference type="ARBA" id="ARBA00023125"/>
    </source>
</evidence>
<evidence type="ECO:0000256" key="8">
    <source>
        <dbReference type="PROSITE-ProRule" id="PRU00071"/>
    </source>
</evidence>